<proteinExistence type="predicted"/>
<evidence type="ECO:0008006" key="4">
    <source>
        <dbReference type="Google" id="ProtNLM"/>
    </source>
</evidence>
<reference evidence="2" key="1">
    <citation type="submission" date="2020-02" db="EMBL/GenBank/DDBJ databases">
        <title>Flavobacterium sp. genome.</title>
        <authorList>
            <person name="Jung H.S."/>
            <person name="Baek J.H."/>
            <person name="Jeon C.O."/>
        </authorList>
    </citation>
    <scope>NUCLEOTIDE SEQUENCE</scope>
    <source>
        <strain evidence="2">SE-s28</strain>
    </source>
</reference>
<dbReference type="RefSeq" id="WP_169527594.1">
    <property type="nucleotide sequence ID" value="NZ_JAAMPU010000106.1"/>
</dbReference>
<evidence type="ECO:0000313" key="3">
    <source>
        <dbReference type="Proteomes" id="UP000712080"/>
    </source>
</evidence>
<name>A0A972JJV3_9FLAO</name>
<keyword evidence="3" id="KW-1185">Reference proteome</keyword>
<protein>
    <recommendedName>
        <fullName evidence="4">DUF4142 domain-containing protein</fullName>
    </recommendedName>
</protein>
<feature type="chain" id="PRO_5036822964" description="DUF4142 domain-containing protein" evidence="1">
    <location>
        <begin position="26"/>
        <end position="199"/>
    </location>
</feature>
<organism evidence="2 3">
    <name type="scientific">Flavobacterium silvaticum</name>
    <dbReference type="NCBI Taxonomy" id="1852020"/>
    <lineage>
        <taxon>Bacteria</taxon>
        <taxon>Pseudomonadati</taxon>
        <taxon>Bacteroidota</taxon>
        <taxon>Flavobacteriia</taxon>
        <taxon>Flavobacteriales</taxon>
        <taxon>Flavobacteriaceae</taxon>
        <taxon>Flavobacterium</taxon>
    </lineage>
</organism>
<dbReference type="AlphaFoldDB" id="A0A972JJV3"/>
<feature type="signal peptide" evidence="1">
    <location>
        <begin position="1"/>
        <end position="25"/>
    </location>
</feature>
<dbReference type="EMBL" id="JAAMPU010000106">
    <property type="protein sequence ID" value="NMH28482.1"/>
    <property type="molecule type" value="Genomic_DNA"/>
</dbReference>
<evidence type="ECO:0000313" key="2">
    <source>
        <dbReference type="EMBL" id="NMH28482.1"/>
    </source>
</evidence>
<comment type="caution">
    <text evidence="2">The sequence shown here is derived from an EMBL/GenBank/DDBJ whole genome shotgun (WGS) entry which is preliminary data.</text>
</comment>
<dbReference type="Proteomes" id="UP000712080">
    <property type="component" value="Unassembled WGS sequence"/>
</dbReference>
<evidence type="ECO:0000256" key="1">
    <source>
        <dbReference type="SAM" id="SignalP"/>
    </source>
</evidence>
<keyword evidence="1" id="KW-0732">Signal</keyword>
<accession>A0A972JJV3</accession>
<sequence length="199" mass="22885">MMPKKMLSKTLFLVSYLFLCATAFAQDEIQWDGKYQLQLSDFKSASTQIGGTTVYSLQTFLGVDFSFSMSRVQFMMTKNFNAKVNNNFRRNVASLVAPDTASAENLVAFAQYQFDTAELYARKFRKKIFEEKGTFSDVSFFKPFYDDIQKEFSERVADAVKKTDLGRKKEELGVLHAAVLKEVGELEDFCRQCETKKKY</sequence>
<gene>
    <name evidence="2" type="ORF">G6047_10605</name>
</gene>